<feature type="transmembrane region" description="Helical" evidence="1">
    <location>
        <begin position="50"/>
        <end position="71"/>
    </location>
</feature>
<proteinExistence type="predicted"/>
<gene>
    <name evidence="2" type="ORF">EAS62_36055</name>
</gene>
<keyword evidence="3" id="KW-1185">Reference proteome</keyword>
<keyword evidence="1" id="KW-1133">Transmembrane helix</keyword>
<dbReference type="RefSeq" id="WP_128942565.1">
    <property type="nucleotide sequence ID" value="NZ_RDRA01000029.1"/>
</dbReference>
<keyword evidence="1" id="KW-0472">Membrane</keyword>
<comment type="caution">
    <text evidence="2">The sequence shown here is derived from an EMBL/GenBank/DDBJ whole genome shotgun (WGS) entry which is preliminary data.</text>
</comment>
<name>A0ABY0DA80_9BRAD</name>
<dbReference type="PROSITE" id="PS51257">
    <property type="entry name" value="PROKAR_LIPOPROTEIN"/>
    <property type="match status" value="1"/>
</dbReference>
<dbReference type="EMBL" id="RDRA01000029">
    <property type="protein sequence ID" value="RXG87356.1"/>
    <property type="molecule type" value="Genomic_DNA"/>
</dbReference>
<keyword evidence="1" id="KW-0812">Transmembrane</keyword>
<accession>A0ABY0DA80</accession>
<reference evidence="2 3" key="1">
    <citation type="submission" date="2018-10" db="EMBL/GenBank/DDBJ databases">
        <title>Bradyrhizobium sp. nov., isolated from effective nodules of peanut in China.</title>
        <authorList>
            <person name="Li Y."/>
        </authorList>
    </citation>
    <scope>NUCLEOTIDE SEQUENCE [LARGE SCALE GENOMIC DNA]</scope>
    <source>
        <strain evidence="2 3">CCBAU 51781</strain>
    </source>
</reference>
<sequence>MRAFLTVLGIIAVAACGYWLVAWMQAACTLPAIVETKPLSCAEFWFNRYQTFLAAVIALGGAIATIAVVRYQTLSAERVARRTESEAESAVKELIQARTAIFAEVWRGIDWVFEPNLPEEVRRKRASVMWAVHWHSGEDRVEFGMMQNLVRMVAPPAQIRLARLFLRWDEMLSHLDTVPDEHSENPDFVGWLDLLRIKFSFIAIALERYDPLMADIFSGLRQPHVNPGDTAKRTAAVREAMKAHVSAND</sequence>
<protein>
    <submittedName>
        <fullName evidence="2">Uncharacterized protein</fullName>
    </submittedName>
</protein>
<evidence type="ECO:0000313" key="3">
    <source>
        <dbReference type="Proteomes" id="UP000289946"/>
    </source>
</evidence>
<evidence type="ECO:0000256" key="1">
    <source>
        <dbReference type="SAM" id="Phobius"/>
    </source>
</evidence>
<dbReference type="Proteomes" id="UP000289946">
    <property type="component" value="Unassembled WGS sequence"/>
</dbReference>
<organism evidence="2 3">
    <name type="scientific">Bradyrhizobium zhanjiangense</name>
    <dbReference type="NCBI Taxonomy" id="1325107"/>
    <lineage>
        <taxon>Bacteria</taxon>
        <taxon>Pseudomonadati</taxon>
        <taxon>Pseudomonadota</taxon>
        <taxon>Alphaproteobacteria</taxon>
        <taxon>Hyphomicrobiales</taxon>
        <taxon>Nitrobacteraceae</taxon>
        <taxon>Bradyrhizobium</taxon>
    </lineage>
</organism>
<evidence type="ECO:0000313" key="2">
    <source>
        <dbReference type="EMBL" id="RXG87356.1"/>
    </source>
</evidence>